<evidence type="ECO:0000313" key="6">
    <source>
        <dbReference type="Proteomes" id="UP001516023"/>
    </source>
</evidence>
<dbReference type="PANTHER" id="PTHR23075:SF0">
    <property type="entry name" value="ATPASE FAMILY AAA DOMAIN-CONTAINING PROTEIN 3"/>
    <property type="match status" value="1"/>
</dbReference>
<dbReference type="InterPro" id="IPR003959">
    <property type="entry name" value="ATPase_AAA_core"/>
</dbReference>
<dbReference type="PANTHER" id="PTHR23075">
    <property type="entry name" value="PUTATIVE ATP-ASE"/>
    <property type="match status" value="1"/>
</dbReference>
<name>A0ABD3P301_9STRA</name>
<dbReference type="GO" id="GO:0042645">
    <property type="term" value="C:mitochondrial nucleoid"/>
    <property type="evidence" value="ECO:0007669"/>
    <property type="project" value="UniProtKB-SubCell"/>
</dbReference>
<dbReference type="AlphaFoldDB" id="A0ABD3P301"/>
<dbReference type="Gene3D" id="3.40.50.300">
    <property type="entry name" value="P-loop containing nucleotide triphosphate hydrolases"/>
    <property type="match status" value="1"/>
</dbReference>
<comment type="subcellular location">
    <subcellularLocation>
        <location evidence="1">Mitochondrion matrix</location>
        <location evidence="1">Mitochondrion nucleoid</location>
    </subcellularLocation>
</comment>
<keyword evidence="3" id="KW-1135">Mitochondrion nucleoid</keyword>
<dbReference type="EMBL" id="JABMIG020000279">
    <property type="protein sequence ID" value="KAL3782690.1"/>
    <property type="molecule type" value="Genomic_DNA"/>
</dbReference>
<reference evidence="5 6" key="1">
    <citation type="journal article" date="2020" name="G3 (Bethesda)">
        <title>Improved Reference Genome for Cyclotella cryptica CCMP332, a Model for Cell Wall Morphogenesis, Salinity Adaptation, and Lipid Production in Diatoms (Bacillariophyta).</title>
        <authorList>
            <person name="Roberts W.R."/>
            <person name="Downey K.M."/>
            <person name="Ruck E.C."/>
            <person name="Traller J.C."/>
            <person name="Alverson A.J."/>
        </authorList>
    </citation>
    <scope>NUCLEOTIDE SEQUENCE [LARGE SCALE GENOMIC DNA]</scope>
    <source>
        <strain evidence="5 6">CCMP332</strain>
    </source>
</reference>
<keyword evidence="3" id="KW-0496">Mitochondrion</keyword>
<dbReference type="InterPro" id="IPR027417">
    <property type="entry name" value="P-loop_NTPase"/>
</dbReference>
<gene>
    <name evidence="5" type="ORF">HJC23_002590</name>
</gene>
<dbReference type="Proteomes" id="UP001516023">
    <property type="component" value="Unassembled WGS sequence"/>
</dbReference>
<comment type="caution">
    <text evidence="5">The sequence shown here is derived from an EMBL/GenBank/DDBJ whole genome shotgun (WGS) entry which is preliminary data.</text>
</comment>
<feature type="domain" description="AAA+ ATPase" evidence="4">
    <location>
        <begin position="633"/>
        <end position="783"/>
    </location>
</feature>
<keyword evidence="2" id="KW-0175">Coiled coil</keyword>
<evidence type="ECO:0000259" key="4">
    <source>
        <dbReference type="SMART" id="SM00382"/>
    </source>
</evidence>
<protein>
    <recommendedName>
        <fullName evidence="4">AAA+ ATPase domain-containing protein</fullName>
    </recommendedName>
</protein>
<evidence type="ECO:0000313" key="5">
    <source>
        <dbReference type="EMBL" id="KAL3782690.1"/>
    </source>
</evidence>
<proteinExistence type="predicted"/>
<evidence type="ECO:0000256" key="1">
    <source>
        <dbReference type="ARBA" id="ARBA00004436"/>
    </source>
</evidence>
<dbReference type="Pfam" id="PF00004">
    <property type="entry name" value="AAA"/>
    <property type="match status" value="1"/>
</dbReference>
<accession>A0ABD3P301</accession>
<sequence>MTSLQIATQHSHAMPSSSDVAALIDGSVREHLIVSEYRSNFSSYAWIDTDDTFPSGSLTNSIRMALIEKQQSYPWETSSDPALNTLTDREIVESMSLFAEEVHSEVKELELNLTVVLDWFDGAYASLSHSEMSFGDEDPSFYSQSDDTYSPAYNYSSFDYAPWLQDIEEEVSIIDSWQVEAEKLTGIAIVAFKNLKEKTIDIMESSKLAALAGLMSNASTIYDSIQTKHDDAKFRSSNYSDDSPLLRMETWKYFEVENQISSDIALAKILSLPLKTYKLKDDKQQDFAVSRTERRTRYHLGPIVSVDDAIDHSAIFSLNIGAVAQLSKSIEDLSSKLLSTSDFLYHHSAFEHKISRLKATTGESDLFKTPSQLASEVAALETEATLKRITRLCHELVQSTRINLLQARLQSRLESLATNDHSSEKMSRIEREYVSTRALKAEHANSGLATVLVYFDTIEQIMSLWNTTMRDLRELDEATRIESHVTREEIIAETAVEREHEAASLERIQLVGQALIAEMIHAIENVFWHLAGCLHHIVTTTEGRHQFLFYVCAAAALVFGASTLKEGISLTCLFILRLFTSPRLVREYGNLKTQPKWFTPRNEKEEIVLPIEVKKRLNMIVQVASAASARGFPMRNILVHGQPGCGKSMVAKTMAQSTGLPYAMMSGGDLSPLKSQGPSELRRLLTWASKGRGGIIIIDEAESALASRSKTKRESNPLKGSLNNDEKASVLLAGYSRDCLNVLLSMTGTFGNIMLILTTSNPSELDEALLDRMDEHVHLHLPSKNERYIILKNAFSKAFCSNQISLGVRTRWSSLFSGDLSKAKYDKSFDVEKTLLDIAHDSNTSEFSGRELKKMIQMILYKTYASDSGILDNVLWKREVTMFCETLASKHLLKK</sequence>
<evidence type="ECO:0000256" key="3">
    <source>
        <dbReference type="ARBA" id="ARBA00023271"/>
    </source>
</evidence>
<dbReference type="PROSITE" id="PS00674">
    <property type="entry name" value="AAA"/>
    <property type="match status" value="1"/>
</dbReference>
<dbReference type="SUPFAM" id="SSF52540">
    <property type="entry name" value="P-loop containing nucleoside triphosphate hydrolases"/>
    <property type="match status" value="1"/>
</dbReference>
<dbReference type="InterPro" id="IPR003960">
    <property type="entry name" value="ATPase_AAA_CS"/>
</dbReference>
<dbReference type="InterPro" id="IPR003593">
    <property type="entry name" value="AAA+_ATPase"/>
</dbReference>
<evidence type="ECO:0000256" key="2">
    <source>
        <dbReference type="ARBA" id="ARBA00023054"/>
    </source>
</evidence>
<dbReference type="SMART" id="SM00382">
    <property type="entry name" value="AAA"/>
    <property type="match status" value="1"/>
</dbReference>
<keyword evidence="6" id="KW-1185">Reference proteome</keyword>
<organism evidence="5 6">
    <name type="scientific">Cyclotella cryptica</name>
    <dbReference type="NCBI Taxonomy" id="29204"/>
    <lineage>
        <taxon>Eukaryota</taxon>
        <taxon>Sar</taxon>
        <taxon>Stramenopiles</taxon>
        <taxon>Ochrophyta</taxon>
        <taxon>Bacillariophyta</taxon>
        <taxon>Coscinodiscophyceae</taxon>
        <taxon>Thalassiosirophycidae</taxon>
        <taxon>Stephanodiscales</taxon>
        <taxon>Stephanodiscaceae</taxon>
        <taxon>Cyclotella</taxon>
    </lineage>
</organism>